<name>A0A4R0J659_9ACTN</name>
<evidence type="ECO:0000256" key="1">
    <source>
        <dbReference type="ARBA" id="ARBA00010164"/>
    </source>
</evidence>
<dbReference type="GO" id="GO:0004674">
    <property type="term" value="F:protein serine/threonine kinase activity"/>
    <property type="evidence" value="ECO:0007669"/>
    <property type="project" value="TreeGrafter"/>
</dbReference>
<dbReference type="PANTHER" id="PTHR37419:SF1">
    <property type="entry name" value="SERINE_THREONINE-PROTEIN KINASE TOXIN HIPA"/>
    <property type="match status" value="1"/>
</dbReference>
<dbReference type="PANTHER" id="PTHR37419">
    <property type="entry name" value="SERINE/THREONINE-PROTEIN KINASE TOXIN HIPA"/>
    <property type="match status" value="1"/>
</dbReference>
<gene>
    <name evidence="6" type="ORF">E0H58_35285</name>
    <name evidence="7" type="ORF">E0H92_10880</name>
</gene>
<sequence>MAERLAVLLYGQVVGRLERMARGDLPSFSYEGAYAASGAVPLSLRLPIALTTYSEQRVEPYLRGLLPENRETLARWADRLGAVPDDIFAILAEMGWECPGAVQFCRPDEIDDLLSRNGEYKPISDTEIAERLRELVDEPASWSMPGEHWSLGGQQEKFALTMLAGQWHEAHGSAATTHIIKPGIKALHHQALVEHLTMAAASDLGVDVAASRIVQFDDQWALVVERFDRIIGRDGSVVRVHQEDFCQALGRLPDMKYESRGGPRLTDMAGAVRKWSSERDDDLMALADFAAVNLVAGAPDGHSKNIALLLAPDGRRRIAPLYDLATGLSYDRGSVERSVALSVGGERIFSRIRRKQWEKAAGTVGLEADLVIGRVRGLAEQYPDAFERAVVQAQGIPGADEVGARTLPALREHCKRLVQQLA</sequence>
<organism evidence="7 9">
    <name type="scientific">Kribbella speibonae</name>
    <dbReference type="NCBI Taxonomy" id="1572660"/>
    <lineage>
        <taxon>Bacteria</taxon>
        <taxon>Bacillati</taxon>
        <taxon>Actinomycetota</taxon>
        <taxon>Actinomycetes</taxon>
        <taxon>Propionibacteriales</taxon>
        <taxon>Kribbellaceae</taxon>
        <taxon>Kribbella</taxon>
    </lineage>
</organism>
<evidence type="ECO:0000313" key="6">
    <source>
        <dbReference type="EMBL" id="TCC18089.1"/>
    </source>
</evidence>
<dbReference type="CDD" id="cd17808">
    <property type="entry name" value="HipA_Ec_like"/>
    <property type="match status" value="1"/>
</dbReference>
<keyword evidence="3" id="KW-0418">Kinase</keyword>
<evidence type="ECO:0000256" key="3">
    <source>
        <dbReference type="ARBA" id="ARBA00022777"/>
    </source>
</evidence>
<reference evidence="8 9" key="1">
    <citation type="submission" date="2019-02" db="EMBL/GenBank/DDBJ databases">
        <title>Kribbella capetownensis sp. nov. and Kribbella speibonae sp. nov., isolated from soil.</title>
        <authorList>
            <person name="Curtis S.M."/>
            <person name="Norton I."/>
            <person name="Everest G.J."/>
            <person name="Meyers P.R."/>
        </authorList>
    </citation>
    <scope>NUCLEOTIDE SEQUENCE [LARGE SCALE GENOMIC DNA]</scope>
    <source>
        <strain evidence="6 8">SK5</strain>
        <strain evidence="7 9">YM55</strain>
    </source>
</reference>
<dbReference type="InterPro" id="IPR017508">
    <property type="entry name" value="HipA_N1"/>
</dbReference>
<dbReference type="RefSeq" id="WP_131467244.1">
    <property type="nucleotide sequence ID" value="NZ_SJJY01000010.1"/>
</dbReference>
<proteinExistence type="inferred from homology"/>
<dbReference type="EMBL" id="SJJY01000010">
    <property type="protein sequence ID" value="TCC18089.1"/>
    <property type="molecule type" value="Genomic_DNA"/>
</dbReference>
<evidence type="ECO:0000313" key="7">
    <source>
        <dbReference type="EMBL" id="TCC42103.1"/>
    </source>
</evidence>
<dbReference type="AlphaFoldDB" id="A0A4R0J659"/>
<keyword evidence="8" id="KW-1185">Reference proteome</keyword>
<evidence type="ECO:0000259" key="4">
    <source>
        <dbReference type="Pfam" id="PF07804"/>
    </source>
</evidence>
<evidence type="ECO:0000313" key="8">
    <source>
        <dbReference type="Proteomes" id="UP000292385"/>
    </source>
</evidence>
<dbReference type="Pfam" id="PF13657">
    <property type="entry name" value="Couple_hipA"/>
    <property type="match status" value="1"/>
</dbReference>
<evidence type="ECO:0000313" key="9">
    <source>
        <dbReference type="Proteomes" id="UP000294225"/>
    </source>
</evidence>
<dbReference type="NCBIfam" id="TIGR03071">
    <property type="entry name" value="couple_hipA"/>
    <property type="match status" value="1"/>
</dbReference>
<evidence type="ECO:0000259" key="5">
    <source>
        <dbReference type="Pfam" id="PF13657"/>
    </source>
</evidence>
<accession>A0A4R0J659</accession>
<dbReference type="EMBL" id="SJKC01000001">
    <property type="protein sequence ID" value="TCC42103.1"/>
    <property type="molecule type" value="Genomic_DNA"/>
</dbReference>
<evidence type="ECO:0000256" key="2">
    <source>
        <dbReference type="ARBA" id="ARBA00022679"/>
    </source>
</evidence>
<feature type="domain" description="HipA N-terminal subdomain 1" evidence="5">
    <location>
        <begin position="5"/>
        <end position="104"/>
    </location>
</feature>
<dbReference type="Pfam" id="PF07804">
    <property type="entry name" value="HipA_C"/>
    <property type="match status" value="1"/>
</dbReference>
<keyword evidence="2" id="KW-0808">Transferase</keyword>
<dbReference type="InterPro" id="IPR052028">
    <property type="entry name" value="HipA_Ser/Thr_kinase"/>
</dbReference>
<dbReference type="InterPro" id="IPR012893">
    <property type="entry name" value="HipA-like_C"/>
</dbReference>
<feature type="domain" description="HipA-like C-terminal" evidence="4">
    <location>
        <begin position="149"/>
        <end position="382"/>
    </location>
</feature>
<dbReference type="Proteomes" id="UP000292385">
    <property type="component" value="Unassembled WGS sequence"/>
</dbReference>
<dbReference type="Proteomes" id="UP000294225">
    <property type="component" value="Unassembled WGS sequence"/>
</dbReference>
<comment type="caution">
    <text evidence="7">The sequence shown here is derived from an EMBL/GenBank/DDBJ whole genome shotgun (WGS) entry which is preliminary data.</text>
</comment>
<protein>
    <submittedName>
        <fullName evidence="7">Type II toxin-antitoxin system HipA family toxin</fullName>
    </submittedName>
</protein>
<dbReference type="GO" id="GO:0005829">
    <property type="term" value="C:cytosol"/>
    <property type="evidence" value="ECO:0007669"/>
    <property type="project" value="TreeGrafter"/>
</dbReference>
<comment type="similarity">
    <text evidence="1">Belongs to the HipA Ser/Thr kinase family.</text>
</comment>